<gene>
    <name evidence="2" type="ORF">BSL78_15528</name>
</gene>
<proteinExistence type="predicted"/>
<evidence type="ECO:0000313" key="2">
    <source>
        <dbReference type="EMBL" id="PIK47605.1"/>
    </source>
</evidence>
<protein>
    <submittedName>
        <fullName evidence="2">Uncharacterized protein</fullName>
    </submittedName>
</protein>
<evidence type="ECO:0000256" key="1">
    <source>
        <dbReference type="SAM" id="MobiDB-lite"/>
    </source>
</evidence>
<reference evidence="2 3" key="1">
    <citation type="journal article" date="2017" name="PLoS Biol.">
        <title>The sea cucumber genome provides insights into morphological evolution and visceral regeneration.</title>
        <authorList>
            <person name="Zhang X."/>
            <person name="Sun L."/>
            <person name="Yuan J."/>
            <person name="Sun Y."/>
            <person name="Gao Y."/>
            <person name="Zhang L."/>
            <person name="Li S."/>
            <person name="Dai H."/>
            <person name="Hamel J.F."/>
            <person name="Liu C."/>
            <person name="Yu Y."/>
            <person name="Liu S."/>
            <person name="Lin W."/>
            <person name="Guo K."/>
            <person name="Jin S."/>
            <person name="Xu P."/>
            <person name="Storey K.B."/>
            <person name="Huan P."/>
            <person name="Zhang T."/>
            <person name="Zhou Y."/>
            <person name="Zhang J."/>
            <person name="Lin C."/>
            <person name="Li X."/>
            <person name="Xing L."/>
            <person name="Huo D."/>
            <person name="Sun M."/>
            <person name="Wang L."/>
            <person name="Mercier A."/>
            <person name="Li F."/>
            <person name="Yang H."/>
            <person name="Xiang J."/>
        </authorList>
    </citation>
    <scope>NUCLEOTIDE SEQUENCE [LARGE SCALE GENOMIC DNA]</scope>
    <source>
        <strain evidence="2">Shaxun</strain>
        <tissue evidence="2">Muscle</tissue>
    </source>
</reference>
<name>A0A2G8KI08_STIJA</name>
<feature type="compositionally biased region" description="Basic and acidic residues" evidence="1">
    <location>
        <begin position="69"/>
        <end position="102"/>
    </location>
</feature>
<sequence length="165" mass="19697">MLERGSEDFFDDINYILTACSERGLSKLLAVRTIYQQAKDSQFTKTVLKDQPKALEDNRQELYHKLTEAEDEKQQLTERLKTTEEERQQLKDTLKTTEEERQQLTGRLKTMDEERQQFKDALKTTEEERQQFEDALRETDRDFRNTLNTAENKLKTLKDEKEELL</sequence>
<evidence type="ECO:0000313" key="3">
    <source>
        <dbReference type="Proteomes" id="UP000230750"/>
    </source>
</evidence>
<comment type="caution">
    <text evidence="2">The sequence shown here is derived from an EMBL/GenBank/DDBJ whole genome shotgun (WGS) entry which is preliminary data.</text>
</comment>
<accession>A0A2G8KI08</accession>
<feature type="region of interest" description="Disordered" evidence="1">
    <location>
        <begin position="69"/>
        <end position="144"/>
    </location>
</feature>
<dbReference type="Gene3D" id="6.10.250.3110">
    <property type="match status" value="1"/>
</dbReference>
<dbReference type="EMBL" id="MRZV01000571">
    <property type="protein sequence ID" value="PIK47605.1"/>
    <property type="molecule type" value="Genomic_DNA"/>
</dbReference>
<keyword evidence="3" id="KW-1185">Reference proteome</keyword>
<dbReference type="AlphaFoldDB" id="A0A2G8KI08"/>
<organism evidence="2 3">
    <name type="scientific">Stichopus japonicus</name>
    <name type="common">Sea cucumber</name>
    <dbReference type="NCBI Taxonomy" id="307972"/>
    <lineage>
        <taxon>Eukaryota</taxon>
        <taxon>Metazoa</taxon>
        <taxon>Echinodermata</taxon>
        <taxon>Eleutherozoa</taxon>
        <taxon>Echinozoa</taxon>
        <taxon>Holothuroidea</taxon>
        <taxon>Aspidochirotacea</taxon>
        <taxon>Aspidochirotida</taxon>
        <taxon>Stichopodidae</taxon>
        <taxon>Apostichopus</taxon>
    </lineage>
</organism>
<dbReference type="OrthoDB" id="9908496at2759"/>
<feature type="compositionally biased region" description="Basic and acidic residues" evidence="1">
    <location>
        <begin position="109"/>
        <end position="144"/>
    </location>
</feature>
<dbReference type="Proteomes" id="UP000230750">
    <property type="component" value="Unassembled WGS sequence"/>
</dbReference>